<reference evidence="1 2" key="1">
    <citation type="journal article" date="2013" name="Genome Announc.">
        <title>Genome Sequences of Three hpAfrica2 Strains of Helicobacter pylori.</title>
        <authorList>
            <person name="Duncan S.S."/>
            <person name="Bertoli M.T."/>
            <person name="Kersulyte D."/>
            <person name="Valk P.L."/>
            <person name="Tamma S."/>
            <person name="Segal I."/>
            <person name="McClain M.S."/>
            <person name="Cover T.L."/>
            <person name="Berg D.E."/>
        </authorList>
    </citation>
    <scope>NUCLEOTIDE SEQUENCE [LARGE SCALE GENOMIC DNA]</scope>
    <source>
        <strain evidence="1 2">SouthAfrica50</strain>
    </source>
</reference>
<dbReference type="AlphaFoldDB" id="T2S8M3"/>
<protein>
    <submittedName>
        <fullName evidence="1">Uncharacterized protein</fullName>
    </submittedName>
</protein>
<comment type="caution">
    <text evidence="1">The sequence shown here is derived from an EMBL/GenBank/DDBJ whole genome shotgun (WGS) entry which is preliminary data.</text>
</comment>
<accession>T2S8M3</accession>
<dbReference type="Proteomes" id="UP000015816">
    <property type="component" value="Unassembled WGS sequence"/>
</dbReference>
<organism evidence="1 2">
    <name type="scientific">Helicobacter pylori SouthAfrica50</name>
    <dbReference type="NCBI Taxonomy" id="1352357"/>
    <lineage>
        <taxon>Bacteria</taxon>
        <taxon>Pseudomonadati</taxon>
        <taxon>Campylobacterota</taxon>
        <taxon>Epsilonproteobacteria</taxon>
        <taxon>Campylobacterales</taxon>
        <taxon>Helicobacteraceae</taxon>
        <taxon>Helicobacter</taxon>
    </lineage>
</organism>
<evidence type="ECO:0000313" key="1">
    <source>
        <dbReference type="EMBL" id="EQD88635.1"/>
    </source>
</evidence>
<evidence type="ECO:0000313" key="2">
    <source>
        <dbReference type="Proteomes" id="UP000015816"/>
    </source>
</evidence>
<name>T2S8M3_HELPX</name>
<gene>
    <name evidence="1" type="ORF">HPSA50_0955</name>
</gene>
<dbReference type="EMBL" id="AVNI01000002">
    <property type="protein sequence ID" value="EQD88635.1"/>
    <property type="molecule type" value="Genomic_DNA"/>
</dbReference>
<proteinExistence type="predicted"/>
<sequence>MFKLPVFLSSLLEITVRELVELRTSSLCQESGALELNFCSVAVTFFKKWCLSFAPTKELKEKVKTPNAKK</sequence>
<dbReference type="PATRIC" id="fig|1352357.3.peg.924"/>